<evidence type="ECO:0000256" key="2">
    <source>
        <dbReference type="SAM" id="MobiDB-lite"/>
    </source>
</evidence>
<reference evidence="3 4" key="1">
    <citation type="submission" date="2024-04" db="EMBL/GenBank/DDBJ databases">
        <authorList>
            <consortium name="Genoscope - CEA"/>
            <person name="William W."/>
        </authorList>
    </citation>
    <scope>NUCLEOTIDE SEQUENCE [LARGE SCALE GENOMIC DNA]</scope>
</reference>
<evidence type="ECO:0000313" key="4">
    <source>
        <dbReference type="Proteomes" id="UP001497497"/>
    </source>
</evidence>
<comment type="caution">
    <text evidence="3">The sequence shown here is derived from an EMBL/GenBank/DDBJ whole genome shotgun (WGS) entry which is preliminary data.</text>
</comment>
<sequence>MLEEHLTRKTSTPTHDKSVFPHDIDASAIQSVSTMSINMSTVGGDGSHSDNRAEFDSGKKPAAKSSSSSRVNVANTASTPLAKSLELDMAYTKYLQWVFLNGKAKQFYEDEEALATAQIHGLWKLLESKREEGAALDLDVDMLKKYNRLDEVLEKTESELESLTAVLPQLEEDYSHLSAALDTTRHQIPVEDIFLPQDGVERDIYEEKLENALKESEQLLAEISTITGVKLEPLQHYQNYMEAIDANLSSTNDEIGACEVDLDVVQGLTTRLTSLIVQDMQSK</sequence>
<keyword evidence="1" id="KW-0175">Coiled coil</keyword>
<feature type="region of interest" description="Disordered" evidence="2">
    <location>
        <begin position="39"/>
        <end position="75"/>
    </location>
</feature>
<dbReference type="EMBL" id="CAXITT010000209">
    <property type="protein sequence ID" value="CAL1535729.1"/>
    <property type="molecule type" value="Genomic_DNA"/>
</dbReference>
<protein>
    <submittedName>
        <fullName evidence="3">Uncharacterized protein</fullName>
    </submittedName>
</protein>
<feature type="coiled-coil region" evidence="1">
    <location>
        <begin position="146"/>
        <end position="173"/>
    </location>
</feature>
<organism evidence="3 4">
    <name type="scientific">Lymnaea stagnalis</name>
    <name type="common">Great pond snail</name>
    <name type="synonym">Helix stagnalis</name>
    <dbReference type="NCBI Taxonomy" id="6523"/>
    <lineage>
        <taxon>Eukaryota</taxon>
        <taxon>Metazoa</taxon>
        <taxon>Spiralia</taxon>
        <taxon>Lophotrochozoa</taxon>
        <taxon>Mollusca</taxon>
        <taxon>Gastropoda</taxon>
        <taxon>Heterobranchia</taxon>
        <taxon>Euthyneura</taxon>
        <taxon>Panpulmonata</taxon>
        <taxon>Hygrophila</taxon>
        <taxon>Lymnaeoidea</taxon>
        <taxon>Lymnaeidae</taxon>
        <taxon>Lymnaea</taxon>
    </lineage>
</organism>
<feature type="region of interest" description="Disordered" evidence="2">
    <location>
        <begin position="1"/>
        <end position="20"/>
    </location>
</feature>
<proteinExistence type="predicted"/>
<name>A0AAV2HNU2_LYMST</name>
<accession>A0AAV2HNU2</accession>
<gene>
    <name evidence="3" type="ORF">GSLYS_00009689001</name>
</gene>
<evidence type="ECO:0000313" key="3">
    <source>
        <dbReference type="EMBL" id="CAL1535729.1"/>
    </source>
</evidence>
<keyword evidence="4" id="KW-1185">Reference proteome</keyword>
<evidence type="ECO:0000256" key="1">
    <source>
        <dbReference type="SAM" id="Coils"/>
    </source>
</evidence>
<feature type="compositionally biased region" description="Basic and acidic residues" evidence="2">
    <location>
        <begin position="47"/>
        <end position="59"/>
    </location>
</feature>
<dbReference type="AlphaFoldDB" id="A0AAV2HNU2"/>
<dbReference type="Proteomes" id="UP001497497">
    <property type="component" value="Unassembled WGS sequence"/>
</dbReference>